<dbReference type="Gene3D" id="3.30.450.40">
    <property type="match status" value="1"/>
</dbReference>
<evidence type="ECO:0000259" key="4">
    <source>
        <dbReference type="PROSITE" id="PS51077"/>
    </source>
</evidence>
<gene>
    <name evidence="6" type="ORF">NOSIN_05290</name>
</gene>
<evidence type="ECO:0000256" key="3">
    <source>
        <dbReference type="ARBA" id="ARBA00023163"/>
    </source>
</evidence>
<dbReference type="SMART" id="SM00346">
    <property type="entry name" value="HTH_ICLR"/>
    <property type="match status" value="1"/>
</dbReference>
<protein>
    <submittedName>
        <fullName evidence="6">IclR family transcriptional regulator</fullName>
    </submittedName>
</protein>
<dbReference type="InterPro" id="IPR036388">
    <property type="entry name" value="WH-like_DNA-bd_sf"/>
</dbReference>
<dbReference type="InterPro" id="IPR005471">
    <property type="entry name" value="Tscrpt_reg_IclR_N"/>
</dbReference>
<dbReference type="Pfam" id="PF01614">
    <property type="entry name" value="IclR_C"/>
    <property type="match status" value="1"/>
</dbReference>
<dbReference type="SUPFAM" id="SSF55781">
    <property type="entry name" value="GAF domain-like"/>
    <property type="match status" value="1"/>
</dbReference>
<feature type="domain" description="IclR-ED" evidence="5">
    <location>
        <begin position="70"/>
        <end position="248"/>
    </location>
</feature>
<dbReference type="GO" id="GO:0003677">
    <property type="term" value="F:DNA binding"/>
    <property type="evidence" value="ECO:0007669"/>
    <property type="project" value="UniProtKB-KW"/>
</dbReference>
<dbReference type="Gene3D" id="1.10.10.10">
    <property type="entry name" value="Winged helix-like DNA-binding domain superfamily/Winged helix DNA-binding domain"/>
    <property type="match status" value="1"/>
</dbReference>
<dbReference type="InterPro" id="IPR014757">
    <property type="entry name" value="Tscrpt_reg_IclR_C"/>
</dbReference>
<dbReference type="AlphaFoldDB" id="A0A1V3BXK6"/>
<dbReference type="RefSeq" id="WP_077689662.1">
    <property type="nucleotide sequence ID" value="NZ_MCOK01000001.1"/>
</dbReference>
<evidence type="ECO:0000256" key="1">
    <source>
        <dbReference type="ARBA" id="ARBA00023015"/>
    </source>
</evidence>
<dbReference type="PANTHER" id="PTHR30136">
    <property type="entry name" value="HELIX-TURN-HELIX TRANSCRIPTIONAL REGULATOR, ICLR FAMILY"/>
    <property type="match status" value="1"/>
</dbReference>
<dbReference type="InterPro" id="IPR050707">
    <property type="entry name" value="HTH_MetabolicPath_Reg"/>
</dbReference>
<dbReference type="Proteomes" id="UP000189004">
    <property type="component" value="Unassembled WGS sequence"/>
</dbReference>
<dbReference type="GO" id="GO:0003700">
    <property type="term" value="F:DNA-binding transcription factor activity"/>
    <property type="evidence" value="ECO:0007669"/>
    <property type="project" value="TreeGrafter"/>
</dbReference>
<dbReference type="PROSITE" id="PS51077">
    <property type="entry name" value="HTH_ICLR"/>
    <property type="match status" value="1"/>
</dbReference>
<dbReference type="SUPFAM" id="SSF46785">
    <property type="entry name" value="Winged helix' DNA-binding domain"/>
    <property type="match status" value="1"/>
</dbReference>
<evidence type="ECO:0000256" key="2">
    <source>
        <dbReference type="ARBA" id="ARBA00023125"/>
    </source>
</evidence>
<dbReference type="STRING" id="501010.NOSIN_05290"/>
<keyword evidence="3" id="KW-0804">Transcription</keyword>
<dbReference type="GO" id="GO:0045892">
    <property type="term" value="P:negative regulation of DNA-templated transcription"/>
    <property type="evidence" value="ECO:0007669"/>
    <property type="project" value="TreeGrafter"/>
</dbReference>
<dbReference type="InterPro" id="IPR029016">
    <property type="entry name" value="GAF-like_dom_sf"/>
</dbReference>
<evidence type="ECO:0000313" key="7">
    <source>
        <dbReference type="Proteomes" id="UP000189004"/>
    </source>
</evidence>
<dbReference type="EMBL" id="MCOK01000001">
    <property type="protein sequence ID" value="OOC53297.1"/>
    <property type="molecule type" value="Genomic_DNA"/>
</dbReference>
<dbReference type="OrthoDB" id="60629at2"/>
<dbReference type="PANTHER" id="PTHR30136:SF24">
    <property type="entry name" value="HTH-TYPE TRANSCRIPTIONAL REPRESSOR ALLR"/>
    <property type="match status" value="1"/>
</dbReference>
<feature type="domain" description="HTH iclR-type" evidence="4">
    <location>
        <begin position="8"/>
        <end position="69"/>
    </location>
</feature>
<dbReference type="Pfam" id="PF09339">
    <property type="entry name" value="HTH_IclR"/>
    <property type="match status" value="1"/>
</dbReference>
<keyword evidence="1" id="KW-0805">Transcription regulation</keyword>
<evidence type="ECO:0000259" key="5">
    <source>
        <dbReference type="PROSITE" id="PS51078"/>
    </source>
</evidence>
<proteinExistence type="predicted"/>
<dbReference type="InterPro" id="IPR036390">
    <property type="entry name" value="WH_DNA-bd_sf"/>
</dbReference>
<evidence type="ECO:0000313" key="6">
    <source>
        <dbReference type="EMBL" id="OOC53297.1"/>
    </source>
</evidence>
<accession>A0A1V3BXK6</accession>
<sequence length="248" mass="26321">MVKAANGESVLSRVVRVLEAFDSEHPALGVSQIARRADLHVATASRLVEELVRHGWLERGPDRRVRVGVRMWEVAVRSSPALGLRETVGPFMEDLHAVVGQHTQLGVLQGEEVLFVERLSAPGAVVNITRIAGRLPLYASSSGLVLLAHAPAPLQERILAGPFHAYTANTVADARRLRPLLAEIRRSGYVLSRGFIDEETAGIAAPVHGATGAVAAALSVIVPNDERAALAVPAVRTAARSASRAMGG</sequence>
<comment type="caution">
    <text evidence="6">The sequence shown here is derived from an EMBL/GenBank/DDBJ whole genome shotgun (WGS) entry which is preliminary data.</text>
</comment>
<organism evidence="6 7">
    <name type="scientific">Nocardiopsis sinuspersici</name>
    <dbReference type="NCBI Taxonomy" id="501010"/>
    <lineage>
        <taxon>Bacteria</taxon>
        <taxon>Bacillati</taxon>
        <taxon>Actinomycetota</taxon>
        <taxon>Actinomycetes</taxon>
        <taxon>Streptosporangiales</taxon>
        <taxon>Nocardiopsidaceae</taxon>
        <taxon>Nocardiopsis</taxon>
    </lineage>
</organism>
<name>A0A1V3BXK6_9ACTN</name>
<reference evidence="7" key="1">
    <citation type="submission" date="2016-08" db="EMBL/GenBank/DDBJ databases">
        <authorList>
            <person name="Tokovenko B."/>
            <person name="Kalinowski J."/>
        </authorList>
    </citation>
    <scope>NUCLEOTIDE SEQUENCE [LARGE SCALE GENOMIC DNA]</scope>
    <source>
        <strain evidence="7">UTMC102</strain>
    </source>
</reference>
<dbReference type="PROSITE" id="PS51078">
    <property type="entry name" value="ICLR_ED"/>
    <property type="match status" value="1"/>
</dbReference>
<keyword evidence="7" id="KW-1185">Reference proteome</keyword>
<keyword evidence="2" id="KW-0238">DNA-binding</keyword>